<evidence type="ECO:0000313" key="1">
    <source>
        <dbReference type="EMBL" id="GBN06905.1"/>
    </source>
</evidence>
<sequence length="51" mass="5888">MAFGPVNRIDSLYGQFVFKYTYPRKPLCSVAFGHITRGQDDLTEARTDMWS</sequence>
<dbReference type="Proteomes" id="UP000499080">
    <property type="component" value="Unassembled WGS sequence"/>
</dbReference>
<name>A0A4Y2KX89_ARAVE</name>
<comment type="caution">
    <text evidence="1">The sequence shown here is derived from an EMBL/GenBank/DDBJ whole genome shotgun (WGS) entry which is preliminary data.</text>
</comment>
<feature type="non-terminal residue" evidence="1">
    <location>
        <position position="51"/>
    </location>
</feature>
<protein>
    <submittedName>
        <fullName evidence="1">Uncharacterized protein</fullName>
    </submittedName>
</protein>
<evidence type="ECO:0000313" key="2">
    <source>
        <dbReference type="Proteomes" id="UP000499080"/>
    </source>
</evidence>
<dbReference type="EMBL" id="BGPR01005110">
    <property type="protein sequence ID" value="GBN06905.1"/>
    <property type="molecule type" value="Genomic_DNA"/>
</dbReference>
<reference evidence="1 2" key="1">
    <citation type="journal article" date="2019" name="Sci. Rep.">
        <title>Orb-weaving spider Araneus ventricosus genome elucidates the spidroin gene catalogue.</title>
        <authorList>
            <person name="Kono N."/>
            <person name="Nakamura H."/>
            <person name="Ohtoshi R."/>
            <person name="Moran D.A.P."/>
            <person name="Shinohara A."/>
            <person name="Yoshida Y."/>
            <person name="Fujiwara M."/>
            <person name="Mori M."/>
            <person name="Tomita M."/>
            <person name="Arakawa K."/>
        </authorList>
    </citation>
    <scope>NUCLEOTIDE SEQUENCE [LARGE SCALE GENOMIC DNA]</scope>
</reference>
<accession>A0A4Y2KX89</accession>
<keyword evidence="2" id="KW-1185">Reference proteome</keyword>
<organism evidence="1 2">
    <name type="scientific">Araneus ventricosus</name>
    <name type="common">Orbweaver spider</name>
    <name type="synonym">Epeira ventricosa</name>
    <dbReference type="NCBI Taxonomy" id="182803"/>
    <lineage>
        <taxon>Eukaryota</taxon>
        <taxon>Metazoa</taxon>
        <taxon>Ecdysozoa</taxon>
        <taxon>Arthropoda</taxon>
        <taxon>Chelicerata</taxon>
        <taxon>Arachnida</taxon>
        <taxon>Araneae</taxon>
        <taxon>Araneomorphae</taxon>
        <taxon>Entelegynae</taxon>
        <taxon>Araneoidea</taxon>
        <taxon>Araneidae</taxon>
        <taxon>Araneus</taxon>
    </lineage>
</organism>
<proteinExistence type="predicted"/>
<gene>
    <name evidence="1" type="ORF">AVEN_16852_1</name>
</gene>
<dbReference type="AlphaFoldDB" id="A0A4Y2KX89"/>